<dbReference type="AlphaFoldDB" id="A0A401NW32"/>
<organism evidence="14 15">
    <name type="scientific">Scyliorhinus torazame</name>
    <name type="common">Cloudy catshark</name>
    <name type="synonym">Catulus torazame</name>
    <dbReference type="NCBI Taxonomy" id="75743"/>
    <lineage>
        <taxon>Eukaryota</taxon>
        <taxon>Metazoa</taxon>
        <taxon>Chordata</taxon>
        <taxon>Craniata</taxon>
        <taxon>Vertebrata</taxon>
        <taxon>Chondrichthyes</taxon>
        <taxon>Elasmobranchii</taxon>
        <taxon>Galeomorphii</taxon>
        <taxon>Galeoidea</taxon>
        <taxon>Carcharhiniformes</taxon>
        <taxon>Scyliorhinidae</taxon>
        <taxon>Scyliorhinus</taxon>
    </lineage>
</organism>
<dbReference type="PANTHER" id="PTHR11214">
    <property type="entry name" value="BETA-1,3-N-ACETYLGLUCOSAMINYLTRANSFERASE"/>
    <property type="match status" value="1"/>
</dbReference>
<dbReference type="Gene3D" id="3.90.550.50">
    <property type="match status" value="1"/>
</dbReference>
<keyword evidence="11" id="KW-0325">Glycoprotein</keyword>
<evidence type="ECO:0000256" key="7">
    <source>
        <dbReference type="ARBA" id="ARBA00022968"/>
    </source>
</evidence>
<dbReference type="FunFam" id="3.90.550.50:FF:000014">
    <property type="entry name" value="Hexosyltransferase"/>
    <property type="match status" value="1"/>
</dbReference>
<keyword evidence="9 13" id="KW-0333">Golgi apparatus</keyword>
<evidence type="ECO:0000256" key="3">
    <source>
        <dbReference type="ARBA" id="ARBA00008661"/>
    </source>
</evidence>
<dbReference type="OMA" id="YCENVEY"/>
<dbReference type="GO" id="GO:0018146">
    <property type="term" value="P:keratan sulfate proteoglycan biosynthetic process"/>
    <property type="evidence" value="ECO:0007669"/>
    <property type="project" value="UniProtKB-ARBA"/>
</dbReference>
<comment type="function">
    <text evidence="12">N-acetyl glucosamine (GlcNAc) transferase that catalyzes the transfer of GlcNAc via a beta1-&gt;3 linkage from UDP-GlcNAc to the non-reducing terminal galactose (Gal) in the linearly growing chain of N- and O-linked keratan sulfate proteoglycans. Cooperates with B4GALT4 galactosyltransferase and CHST6 and CHST1 sulfotransferases to construct and elongate mono- and disulfated disaccharide units [-&gt;3Galbeta1-&gt;4(6-sulfoGlcNAcbeta)1-&gt;] and [-&gt;3(6-sulfoGalbeta)1-&gt;4(6-sulfoGlcNAcbeta)1-&gt;] within keratan sulfate polymer. Involved in biosynthesis of N-linked keratan sulfate proteoglycans in cornea, with an impact on proteoglycan fibril organization and corneal transparency. May play a role in the maintenance of tissue architecture by suppressing cellular motility and invasion.</text>
</comment>
<dbReference type="EMBL" id="BFAA01004164">
    <property type="protein sequence ID" value="GCB65067.1"/>
    <property type="molecule type" value="Genomic_DNA"/>
</dbReference>
<dbReference type="GO" id="GO:0006493">
    <property type="term" value="P:protein O-linked glycosylation"/>
    <property type="evidence" value="ECO:0007669"/>
    <property type="project" value="TreeGrafter"/>
</dbReference>
<evidence type="ECO:0000256" key="1">
    <source>
        <dbReference type="ARBA" id="ARBA00004323"/>
    </source>
</evidence>
<sequence length="431" mass="50188">MVRSWSLSSENILMKMCIRKLRLLKVCCIISFVTLITLTVLQRSSKTSQELQNISPRSSSAEDRLVSTFLNLFVPKDNFWSYQKTEPITTETRMVTAAKRETKEWDVVTANCTPNSNFTQADWFNGLEPNFKEFLQYRHCRYFPMILNHPEKCSGDIYLLLVVKSVITQYDRREAIRKTWGKEIVMDGKHVKTLFLLGTSSSGNEKFHHQKLLEYENIIYRDILQWDFLDTFFNLTLKEVNFLKWFSTYCENVEYIFKGDDDVFVSTENILEFLNVPPITNLFVGDVLQRARPIRRKENKYYIPEALYNKTYYPPYAGGGGFLMAGTLARRLYKVSESLDLYPIDDVFLGMCLEVFSLTPIHHRGFRTFGIVKNKSSKMNREPCFYKSIMVVHKLLPAELLRMWQVVHSNISCSKKMGVSIGAFPKPLQGL</sequence>
<evidence type="ECO:0000256" key="10">
    <source>
        <dbReference type="ARBA" id="ARBA00023136"/>
    </source>
</evidence>
<dbReference type="STRING" id="75743.A0A401NW32"/>
<name>A0A401NW32_SCYTO</name>
<reference evidence="14 15" key="1">
    <citation type="journal article" date="2018" name="Nat. Ecol. Evol.">
        <title>Shark genomes provide insights into elasmobranch evolution and the origin of vertebrates.</title>
        <authorList>
            <person name="Hara Y"/>
            <person name="Yamaguchi K"/>
            <person name="Onimaru K"/>
            <person name="Kadota M"/>
            <person name="Koyanagi M"/>
            <person name="Keeley SD"/>
            <person name="Tatsumi K"/>
            <person name="Tanaka K"/>
            <person name="Motone F"/>
            <person name="Kageyama Y"/>
            <person name="Nozu R"/>
            <person name="Adachi N"/>
            <person name="Nishimura O"/>
            <person name="Nakagawa R"/>
            <person name="Tanegashima C"/>
            <person name="Kiyatake I"/>
            <person name="Matsumoto R"/>
            <person name="Murakumo K"/>
            <person name="Nishida K"/>
            <person name="Terakita A"/>
            <person name="Kuratani S"/>
            <person name="Sato K"/>
            <person name="Hyodo S Kuraku.S."/>
        </authorList>
    </citation>
    <scope>NUCLEOTIDE SEQUENCE [LARGE SCALE GENOMIC DNA]</scope>
</reference>
<keyword evidence="6 13" id="KW-0812">Transmembrane</keyword>
<evidence type="ECO:0000256" key="4">
    <source>
        <dbReference type="ARBA" id="ARBA00022676"/>
    </source>
</evidence>
<evidence type="ECO:0000256" key="6">
    <source>
        <dbReference type="ARBA" id="ARBA00022692"/>
    </source>
</evidence>
<dbReference type="GO" id="GO:0016758">
    <property type="term" value="F:hexosyltransferase activity"/>
    <property type="evidence" value="ECO:0007669"/>
    <property type="project" value="InterPro"/>
</dbReference>
<evidence type="ECO:0000256" key="8">
    <source>
        <dbReference type="ARBA" id="ARBA00022989"/>
    </source>
</evidence>
<evidence type="ECO:0000256" key="11">
    <source>
        <dbReference type="ARBA" id="ARBA00023180"/>
    </source>
</evidence>
<comment type="subcellular location">
    <subcellularLocation>
        <location evidence="1 13">Golgi apparatus membrane</location>
        <topology evidence="1 13">Single-pass type II membrane protein</topology>
    </subcellularLocation>
</comment>
<dbReference type="OrthoDB" id="2139606at2759"/>
<evidence type="ECO:0000313" key="15">
    <source>
        <dbReference type="Proteomes" id="UP000288216"/>
    </source>
</evidence>
<evidence type="ECO:0000313" key="14">
    <source>
        <dbReference type="EMBL" id="GCB65067.1"/>
    </source>
</evidence>
<keyword evidence="8 13" id="KW-1133">Transmembrane helix</keyword>
<keyword evidence="7 13" id="KW-0735">Signal-anchor</keyword>
<keyword evidence="4 13" id="KW-0328">Glycosyltransferase</keyword>
<dbReference type="Proteomes" id="UP000288216">
    <property type="component" value="Unassembled WGS sequence"/>
</dbReference>
<dbReference type="PANTHER" id="PTHR11214:SF93">
    <property type="entry name" value="UDP-GLCNAC:BETAGAL BETA-1,3-N-ACETYLGLUCOSAMINYLTRANSFERASE 7"/>
    <property type="match status" value="1"/>
</dbReference>
<dbReference type="EC" id="2.4.1.-" evidence="13"/>
<comment type="pathway">
    <text evidence="2">Protein modification; protein glycosylation.</text>
</comment>
<accession>A0A401NW32</accession>
<protein>
    <recommendedName>
        <fullName evidence="13">Hexosyltransferase</fullName>
        <ecNumber evidence="13">2.4.1.-</ecNumber>
    </recommendedName>
</protein>
<evidence type="ECO:0000256" key="12">
    <source>
        <dbReference type="ARBA" id="ARBA00058437"/>
    </source>
</evidence>
<comment type="similarity">
    <text evidence="3 13">Belongs to the glycosyltransferase 31 family.</text>
</comment>
<dbReference type="GO" id="GO:0000139">
    <property type="term" value="C:Golgi membrane"/>
    <property type="evidence" value="ECO:0007669"/>
    <property type="project" value="UniProtKB-SubCell"/>
</dbReference>
<keyword evidence="5" id="KW-0808">Transferase</keyword>
<feature type="transmembrane region" description="Helical" evidence="13">
    <location>
        <begin position="21"/>
        <end position="41"/>
    </location>
</feature>
<comment type="caution">
    <text evidence="14">The sequence shown here is derived from an EMBL/GenBank/DDBJ whole genome shotgun (WGS) entry which is preliminary data.</text>
</comment>
<evidence type="ECO:0000256" key="2">
    <source>
        <dbReference type="ARBA" id="ARBA00004922"/>
    </source>
</evidence>
<evidence type="ECO:0000256" key="5">
    <source>
        <dbReference type="ARBA" id="ARBA00022679"/>
    </source>
</evidence>
<dbReference type="GO" id="GO:0030311">
    <property type="term" value="P:poly-N-acetyllactosamine biosynthetic process"/>
    <property type="evidence" value="ECO:0007669"/>
    <property type="project" value="TreeGrafter"/>
</dbReference>
<dbReference type="Pfam" id="PF01762">
    <property type="entry name" value="Galactosyl_T"/>
    <property type="match status" value="1"/>
</dbReference>
<keyword evidence="15" id="KW-1185">Reference proteome</keyword>
<proteinExistence type="inferred from homology"/>
<dbReference type="GO" id="GO:0008194">
    <property type="term" value="F:UDP-glycosyltransferase activity"/>
    <property type="evidence" value="ECO:0007669"/>
    <property type="project" value="TreeGrafter"/>
</dbReference>
<evidence type="ECO:0000256" key="9">
    <source>
        <dbReference type="ARBA" id="ARBA00023034"/>
    </source>
</evidence>
<gene>
    <name evidence="14" type="ORF">scyTo_0009914</name>
</gene>
<keyword evidence="10 13" id="KW-0472">Membrane</keyword>
<evidence type="ECO:0000256" key="13">
    <source>
        <dbReference type="RuleBase" id="RU363063"/>
    </source>
</evidence>
<dbReference type="InterPro" id="IPR002659">
    <property type="entry name" value="Glyco_trans_31"/>
</dbReference>